<dbReference type="RefSeq" id="XP_052114351.1">
    <property type="nucleotide sequence ID" value="XM_052258391.1"/>
</dbReference>
<organism evidence="2 3">
    <name type="scientific">Arachis duranensis</name>
    <name type="common">Wild peanut</name>
    <dbReference type="NCBI Taxonomy" id="130453"/>
    <lineage>
        <taxon>Eukaryota</taxon>
        <taxon>Viridiplantae</taxon>
        <taxon>Streptophyta</taxon>
        <taxon>Embryophyta</taxon>
        <taxon>Tracheophyta</taxon>
        <taxon>Spermatophyta</taxon>
        <taxon>Magnoliopsida</taxon>
        <taxon>eudicotyledons</taxon>
        <taxon>Gunneridae</taxon>
        <taxon>Pentapetalae</taxon>
        <taxon>rosids</taxon>
        <taxon>fabids</taxon>
        <taxon>Fabales</taxon>
        <taxon>Fabaceae</taxon>
        <taxon>Papilionoideae</taxon>
        <taxon>50 kb inversion clade</taxon>
        <taxon>dalbergioids sensu lato</taxon>
        <taxon>Dalbergieae</taxon>
        <taxon>Pterocarpus clade</taxon>
        <taxon>Arachis</taxon>
    </lineage>
</organism>
<gene>
    <name evidence="3" type="primary">LOC127745568</name>
</gene>
<dbReference type="Proteomes" id="UP000515211">
    <property type="component" value="Chromosome 3"/>
</dbReference>
<proteinExistence type="predicted"/>
<feature type="region of interest" description="Disordered" evidence="1">
    <location>
        <begin position="1"/>
        <end position="88"/>
    </location>
</feature>
<keyword evidence="2" id="KW-1185">Reference proteome</keyword>
<evidence type="ECO:0000313" key="2">
    <source>
        <dbReference type="Proteomes" id="UP000515211"/>
    </source>
</evidence>
<reference evidence="2" key="1">
    <citation type="journal article" date="2016" name="Nat. Genet.">
        <title>The genome sequences of Arachis duranensis and Arachis ipaensis, the diploid ancestors of cultivated peanut.</title>
        <authorList>
            <person name="Bertioli D.J."/>
            <person name="Cannon S.B."/>
            <person name="Froenicke L."/>
            <person name="Huang G."/>
            <person name="Farmer A.D."/>
            <person name="Cannon E.K."/>
            <person name="Liu X."/>
            <person name="Gao D."/>
            <person name="Clevenger J."/>
            <person name="Dash S."/>
            <person name="Ren L."/>
            <person name="Moretzsohn M.C."/>
            <person name="Shirasawa K."/>
            <person name="Huang W."/>
            <person name="Vidigal B."/>
            <person name="Abernathy B."/>
            <person name="Chu Y."/>
            <person name="Niederhuth C.E."/>
            <person name="Umale P."/>
            <person name="Araujo A.C."/>
            <person name="Kozik A."/>
            <person name="Kim K.D."/>
            <person name="Burow M.D."/>
            <person name="Varshney R.K."/>
            <person name="Wang X."/>
            <person name="Zhang X."/>
            <person name="Barkley N."/>
            <person name="Guimaraes P.M."/>
            <person name="Isobe S."/>
            <person name="Guo B."/>
            <person name="Liao B."/>
            <person name="Stalker H.T."/>
            <person name="Schmitz R.J."/>
            <person name="Scheffler B.E."/>
            <person name="Leal-Bertioli S.C."/>
            <person name="Xun X."/>
            <person name="Jackson S.A."/>
            <person name="Michelmore R."/>
            <person name="Ozias-Akins P."/>
        </authorList>
    </citation>
    <scope>NUCLEOTIDE SEQUENCE [LARGE SCALE GENOMIC DNA]</scope>
    <source>
        <strain evidence="2">cv. V14167</strain>
    </source>
</reference>
<dbReference type="AlphaFoldDB" id="A0A9C6THQ9"/>
<evidence type="ECO:0000256" key="1">
    <source>
        <dbReference type="SAM" id="MobiDB-lite"/>
    </source>
</evidence>
<protein>
    <submittedName>
        <fullName evidence="3">Uncharacterized protein LOC127745568</fullName>
    </submittedName>
</protein>
<dbReference type="KEGG" id="adu:127745568"/>
<accession>A0A9C6THQ9</accession>
<dbReference type="GeneID" id="127745568"/>
<evidence type="ECO:0000313" key="3">
    <source>
        <dbReference type="RefSeq" id="XP_052114351.1"/>
    </source>
</evidence>
<feature type="compositionally biased region" description="Polar residues" evidence="1">
    <location>
        <begin position="62"/>
        <end position="82"/>
    </location>
</feature>
<sequence>MNEQVFGPSVAAVQTQSVPPKAPFKPPAQSTSRPARGTFRPKQPVRRKTVTYKHSQPVPPVQSEQHLPSPQQPTASGASPQTLAAAGKATQRLFKFIPTPGLDKPSS</sequence>
<name>A0A9C6THQ9_ARADU</name>
<reference evidence="3" key="2">
    <citation type="submission" date="2025-08" db="UniProtKB">
        <authorList>
            <consortium name="RefSeq"/>
        </authorList>
    </citation>
    <scope>IDENTIFICATION</scope>
    <source>
        <tissue evidence="3">Whole plant</tissue>
    </source>
</reference>